<proteinExistence type="predicted"/>
<evidence type="ECO:0000256" key="3">
    <source>
        <dbReference type="ARBA" id="ARBA00022786"/>
    </source>
</evidence>
<feature type="region of interest" description="Disordered" evidence="7">
    <location>
        <begin position="13"/>
        <end position="95"/>
    </location>
</feature>
<evidence type="ECO:0000256" key="1">
    <source>
        <dbReference type="ARBA" id="ARBA00004123"/>
    </source>
</evidence>
<dbReference type="InterPro" id="IPR013083">
    <property type="entry name" value="Znf_RING/FYVE/PHD"/>
</dbReference>
<dbReference type="OrthoDB" id="1305878at2759"/>
<keyword evidence="3" id="KW-0833">Ubl conjugation pathway</keyword>
<organism evidence="9 10">
    <name type="scientific">Sistotremastrum suecicum HHB10207 ss-3</name>
    <dbReference type="NCBI Taxonomy" id="1314776"/>
    <lineage>
        <taxon>Eukaryota</taxon>
        <taxon>Fungi</taxon>
        <taxon>Dikarya</taxon>
        <taxon>Basidiomycota</taxon>
        <taxon>Agaricomycotina</taxon>
        <taxon>Agaricomycetes</taxon>
        <taxon>Sistotremastrales</taxon>
        <taxon>Sistotremastraceae</taxon>
        <taxon>Sistotremastrum</taxon>
    </lineage>
</organism>
<keyword evidence="4" id="KW-0539">Nucleus</keyword>
<dbReference type="PANTHER" id="PTHR16079">
    <property type="entry name" value="UBIQUITIN LIGASE PROTEIN CHFR"/>
    <property type="match status" value="1"/>
</dbReference>
<keyword evidence="2" id="KW-0808">Transferase</keyword>
<evidence type="ECO:0000256" key="5">
    <source>
        <dbReference type="ARBA" id="ARBA00023306"/>
    </source>
</evidence>
<dbReference type="InterPro" id="IPR040909">
    <property type="entry name" value="CHFR_Znf-CRD"/>
</dbReference>
<evidence type="ECO:0000313" key="9">
    <source>
        <dbReference type="EMBL" id="KZT43765.1"/>
    </source>
</evidence>
<dbReference type="SUPFAM" id="SSF57850">
    <property type="entry name" value="RING/U-box"/>
    <property type="match status" value="1"/>
</dbReference>
<gene>
    <name evidence="9" type="ORF">SISSUDRAFT_1057308</name>
</gene>
<dbReference type="InterPro" id="IPR052256">
    <property type="entry name" value="E3_ubiquitin-ligase_CHFR"/>
</dbReference>
<dbReference type="AlphaFoldDB" id="A0A166II37"/>
<evidence type="ECO:0000313" key="10">
    <source>
        <dbReference type="Proteomes" id="UP000076798"/>
    </source>
</evidence>
<dbReference type="GO" id="GO:0006511">
    <property type="term" value="P:ubiquitin-dependent protein catabolic process"/>
    <property type="evidence" value="ECO:0007669"/>
    <property type="project" value="TreeGrafter"/>
</dbReference>
<dbReference type="EMBL" id="KV428006">
    <property type="protein sequence ID" value="KZT43765.1"/>
    <property type="molecule type" value="Genomic_DNA"/>
</dbReference>
<evidence type="ECO:0000256" key="4">
    <source>
        <dbReference type="ARBA" id="ARBA00023242"/>
    </source>
</evidence>
<feature type="compositionally biased region" description="Polar residues" evidence="7">
    <location>
        <begin position="71"/>
        <end position="88"/>
    </location>
</feature>
<dbReference type="InterPro" id="IPR001841">
    <property type="entry name" value="Znf_RING"/>
</dbReference>
<evidence type="ECO:0000256" key="6">
    <source>
        <dbReference type="PROSITE-ProRule" id="PRU00175"/>
    </source>
</evidence>
<dbReference type="Pfam" id="PF17979">
    <property type="entry name" value="zf-CRD"/>
    <property type="match status" value="1"/>
</dbReference>
<dbReference type="Proteomes" id="UP000076798">
    <property type="component" value="Unassembled WGS sequence"/>
</dbReference>
<sequence>MSGPSLTLARIVTSISPVNQPHQSDIPTEPSRSRKRPSSPSLLSDSLPPKRLKLVHMNSDSSDAPDFRSLVDNNDPSCGSGDSPTVSSKGKARDDSATVDQMALSDSLALELQCGCCAELLYNPVMVLPCQHFFCGSCCTLWFRNGGASCPHCRAASISVVPARVIQAIIDTLLKADPTKERLIGERRQADEVYVPGMPIRIPTPRQASPEPNVSNSSSSFARPCAHCRPNNEFDWTCPIPVVNPLTDPEHAWRVENGSPPGHAWCGNCDSLHASQAPTSRRCDLCQVSFCGIGIPGRCCTMPLLLQHPQGLQDLSDILTSGEIYDIFEGNSVEVDILLDYLQVQNLSPRQIYRNIAEHILSLPQGFTPLIESGIFNDLYMYSNSEPQQDPDPSAPRRNICRLCAAEVFFWGLKDWWIRERRKGLLSSELLNRPNCASYPACSRQSDPAHAKEFNHVIAGMDAPQVAFLPNPPDIAPDVGPETRTPMPVSLRDLLVACAPAVSDAGAESGDSSPGSSHHVVTHPVQVTQDQSLLSGFKPGPSSVEWLLSSNSPVDRSGRLQLAPES</sequence>
<keyword evidence="5" id="KW-0131">Cell cycle</keyword>
<feature type="compositionally biased region" description="Polar residues" evidence="7">
    <location>
        <begin position="13"/>
        <end position="26"/>
    </location>
</feature>
<evidence type="ECO:0000256" key="7">
    <source>
        <dbReference type="SAM" id="MobiDB-lite"/>
    </source>
</evidence>
<keyword evidence="10" id="KW-1185">Reference proteome</keyword>
<dbReference type="GO" id="GO:0016567">
    <property type="term" value="P:protein ubiquitination"/>
    <property type="evidence" value="ECO:0007669"/>
    <property type="project" value="TreeGrafter"/>
</dbReference>
<reference evidence="9 10" key="1">
    <citation type="journal article" date="2016" name="Mol. Biol. Evol.">
        <title>Comparative Genomics of Early-Diverging Mushroom-Forming Fungi Provides Insights into the Origins of Lignocellulose Decay Capabilities.</title>
        <authorList>
            <person name="Nagy L.G."/>
            <person name="Riley R."/>
            <person name="Tritt A."/>
            <person name="Adam C."/>
            <person name="Daum C."/>
            <person name="Floudas D."/>
            <person name="Sun H."/>
            <person name="Yadav J.S."/>
            <person name="Pangilinan J."/>
            <person name="Larsson K.H."/>
            <person name="Matsuura K."/>
            <person name="Barry K."/>
            <person name="Labutti K."/>
            <person name="Kuo R."/>
            <person name="Ohm R.A."/>
            <person name="Bhattacharya S.S."/>
            <person name="Shirouzu T."/>
            <person name="Yoshinaga Y."/>
            <person name="Martin F.M."/>
            <person name="Grigoriev I.V."/>
            <person name="Hibbett D.S."/>
        </authorList>
    </citation>
    <scope>NUCLEOTIDE SEQUENCE [LARGE SCALE GENOMIC DNA]</scope>
    <source>
        <strain evidence="9 10">HHB10207 ss-3</strain>
    </source>
</reference>
<accession>A0A166II37</accession>
<dbReference type="GO" id="GO:0004842">
    <property type="term" value="F:ubiquitin-protein transferase activity"/>
    <property type="evidence" value="ECO:0007669"/>
    <property type="project" value="TreeGrafter"/>
</dbReference>
<dbReference type="Gene3D" id="3.30.40.10">
    <property type="entry name" value="Zinc/RING finger domain, C3HC4 (zinc finger)"/>
    <property type="match status" value="1"/>
</dbReference>
<keyword evidence="6" id="KW-0479">Metal-binding</keyword>
<dbReference type="GO" id="GO:0005634">
    <property type="term" value="C:nucleus"/>
    <property type="evidence" value="ECO:0007669"/>
    <property type="project" value="UniProtKB-SubCell"/>
</dbReference>
<evidence type="ECO:0000256" key="2">
    <source>
        <dbReference type="ARBA" id="ARBA00022679"/>
    </source>
</evidence>
<comment type="subcellular location">
    <subcellularLocation>
        <location evidence="1">Nucleus</location>
    </subcellularLocation>
</comment>
<keyword evidence="6" id="KW-0863">Zinc-finger</keyword>
<dbReference type="PROSITE" id="PS50089">
    <property type="entry name" value="ZF_RING_2"/>
    <property type="match status" value="1"/>
</dbReference>
<protein>
    <recommendedName>
        <fullName evidence="8">RING-type domain-containing protein</fullName>
    </recommendedName>
</protein>
<dbReference type="Pfam" id="PF13923">
    <property type="entry name" value="zf-C3HC4_2"/>
    <property type="match status" value="1"/>
</dbReference>
<dbReference type="PANTHER" id="PTHR16079:SF4">
    <property type="entry name" value="E3 UBIQUITIN-PROTEIN LIGASE CHFR"/>
    <property type="match status" value="1"/>
</dbReference>
<dbReference type="GO" id="GO:0008270">
    <property type="term" value="F:zinc ion binding"/>
    <property type="evidence" value="ECO:0007669"/>
    <property type="project" value="UniProtKB-KW"/>
</dbReference>
<feature type="domain" description="RING-type" evidence="8">
    <location>
        <begin position="114"/>
        <end position="154"/>
    </location>
</feature>
<name>A0A166II37_9AGAM</name>
<feature type="compositionally biased region" description="Low complexity" evidence="7">
    <location>
        <begin position="38"/>
        <end position="49"/>
    </location>
</feature>
<dbReference type="STRING" id="1314776.A0A166II37"/>
<evidence type="ECO:0000259" key="8">
    <source>
        <dbReference type="PROSITE" id="PS50089"/>
    </source>
</evidence>
<keyword evidence="6" id="KW-0862">Zinc</keyword>